<organism evidence="1 2">
    <name type="scientific">Solilutibacter silvestris</name>
    <dbReference type="NCBI Taxonomy" id="1645665"/>
    <lineage>
        <taxon>Bacteria</taxon>
        <taxon>Pseudomonadati</taxon>
        <taxon>Pseudomonadota</taxon>
        <taxon>Gammaproteobacteria</taxon>
        <taxon>Lysobacterales</taxon>
        <taxon>Lysobacteraceae</taxon>
        <taxon>Solilutibacter</taxon>
    </lineage>
</organism>
<dbReference type="AlphaFoldDB" id="A0A2K1PX15"/>
<accession>A0A2K1PX15</accession>
<dbReference type="EMBL" id="NPZB01000002">
    <property type="protein sequence ID" value="PNS07336.1"/>
    <property type="molecule type" value="Genomic_DNA"/>
</dbReference>
<dbReference type="PANTHER" id="PTHR37285">
    <property type="entry name" value="SPORE WALL MATURATION PROTEIN DIT1"/>
    <property type="match status" value="1"/>
</dbReference>
<dbReference type="Pfam" id="PF05141">
    <property type="entry name" value="DIT1_PvcA"/>
    <property type="match status" value="1"/>
</dbReference>
<reference evidence="1 2" key="1">
    <citation type="submission" date="2017-08" db="EMBL/GenBank/DDBJ databases">
        <title>Lysobacter sylvestris genome.</title>
        <authorList>
            <person name="Zhang D.-C."/>
            <person name="Albuquerque L."/>
            <person name="Franca L."/>
            <person name="Froufe H.J.C."/>
            <person name="Barroso C."/>
            <person name="Egas C."/>
            <person name="Da Costa M."/>
            <person name="Margesin R."/>
        </authorList>
    </citation>
    <scope>NUCLEOTIDE SEQUENCE [LARGE SCALE GENOMIC DNA]</scope>
    <source>
        <strain evidence="1 2">AM20-91</strain>
    </source>
</reference>
<gene>
    <name evidence="1" type="ORF">Lysil_1512</name>
</gene>
<sequence length="519" mass="58391">MERLPSRLGYRVGLNRIQESVISSHFMHTMSQDPTLRLYERHDFHARLLTIDQRQVLNGLIPILTTASTRFCEERAKAARARALDRREEYGHGNTSTIGASESITEAILDKEFSRSGARYNERALLNQRIKEAIDQRLPIDMVIPALPFKIPSPLKSRGPLPDLGEANFLLSLYEIVRTVEIIYRTEHPNHEGLSARFTVVADGSRFNEAVNKSSPEIVSYQAELSRWTKILGLDEYVRVVDYRSLMQEGLPQEILSSKQEVLHQAKTGYSDALWPIFDPGDMNATFQSATEAELDPELGNSEGRFVSLLKSLVYTMNYRSLQSLHGLNDEARSDLYRELTAHIFHPYTEDTALGSLDTSRRQGAGQASGFPPEFKEELRRAMLNEVWGAAIHYIAEIKSDRDLDEDPILTCLPGYLRWTIHAKQGQIAIATPPILGVSVQAWAGSAVFRPTSKGKVRLCSLPVLLLEAMGAIPVAVRLNDRRGTPSQPLFYIDKEIGVGNMDGLLAVLRDTFTRRRFS</sequence>
<name>A0A2K1PX15_9GAMM</name>
<dbReference type="Proteomes" id="UP000236220">
    <property type="component" value="Unassembled WGS sequence"/>
</dbReference>
<evidence type="ECO:0000313" key="1">
    <source>
        <dbReference type="EMBL" id="PNS07336.1"/>
    </source>
</evidence>
<dbReference type="InterPro" id="IPR007817">
    <property type="entry name" value="Isocyanide_synthase_DIT1"/>
</dbReference>
<dbReference type="PANTHER" id="PTHR37285:SF5">
    <property type="entry name" value="SPORE WALL MATURATION PROTEIN DIT1"/>
    <property type="match status" value="1"/>
</dbReference>
<comment type="caution">
    <text evidence="1">The sequence shown here is derived from an EMBL/GenBank/DDBJ whole genome shotgun (WGS) entry which is preliminary data.</text>
</comment>
<protein>
    <submittedName>
        <fullName evidence="1">Pyoverdine/dityrosine biosynthesis protein</fullName>
    </submittedName>
</protein>
<proteinExistence type="predicted"/>
<keyword evidence="2" id="KW-1185">Reference proteome</keyword>
<evidence type="ECO:0000313" key="2">
    <source>
        <dbReference type="Proteomes" id="UP000236220"/>
    </source>
</evidence>